<gene>
    <name evidence="6" type="ORF">VCO01S_02230</name>
</gene>
<proteinExistence type="inferred from homology"/>
<dbReference type="Pfam" id="PF00126">
    <property type="entry name" value="HTH_1"/>
    <property type="match status" value="1"/>
</dbReference>
<dbReference type="SUPFAM" id="SSF46785">
    <property type="entry name" value="Winged helix' DNA-binding domain"/>
    <property type="match status" value="1"/>
</dbReference>
<evidence type="ECO:0000256" key="4">
    <source>
        <dbReference type="ARBA" id="ARBA00023163"/>
    </source>
</evidence>
<evidence type="ECO:0000256" key="3">
    <source>
        <dbReference type="ARBA" id="ARBA00023125"/>
    </source>
</evidence>
<dbReference type="CDD" id="cd08417">
    <property type="entry name" value="PBP2_Nitroaromatics_like"/>
    <property type="match status" value="1"/>
</dbReference>
<dbReference type="Gene3D" id="3.40.190.10">
    <property type="entry name" value="Periplasmic binding protein-like II"/>
    <property type="match status" value="2"/>
</dbReference>
<name>A0A4Y3IJV5_9VIBR</name>
<comment type="caution">
    <text evidence="6">The sequence shown here is derived from an EMBL/GenBank/DDBJ whole genome shotgun (WGS) entry which is preliminary data.</text>
</comment>
<keyword evidence="4" id="KW-0804">Transcription</keyword>
<dbReference type="PROSITE" id="PS50931">
    <property type="entry name" value="HTH_LYSR"/>
    <property type="match status" value="1"/>
</dbReference>
<dbReference type="InterPro" id="IPR050389">
    <property type="entry name" value="LysR-type_TF"/>
</dbReference>
<evidence type="ECO:0000313" key="7">
    <source>
        <dbReference type="Proteomes" id="UP000318242"/>
    </source>
</evidence>
<evidence type="ECO:0000256" key="1">
    <source>
        <dbReference type="ARBA" id="ARBA00009437"/>
    </source>
</evidence>
<dbReference type="PANTHER" id="PTHR30118:SF15">
    <property type="entry name" value="TRANSCRIPTIONAL REGULATORY PROTEIN"/>
    <property type="match status" value="1"/>
</dbReference>
<evidence type="ECO:0000259" key="5">
    <source>
        <dbReference type="PROSITE" id="PS50931"/>
    </source>
</evidence>
<comment type="similarity">
    <text evidence="1">Belongs to the LysR transcriptional regulatory family.</text>
</comment>
<dbReference type="InterPro" id="IPR000847">
    <property type="entry name" value="LysR_HTH_N"/>
</dbReference>
<organism evidence="6 7">
    <name type="scientific">Vibrio comitans NBRC 102076</name>
    <dbReference type="NCBI Taxonomy" id="1219078"/>
    <lineage>
        <taxon>Bacteria</taxon>
        <taxon>Pseudomonadati</taxon>
        <taxon>Pseudomonadota</taxon>
        <taxon>Gammaproteobacteria</taxon>
        <taxon>Vibrionales</taxon>
        <taxon>Vibrionaceae</taxon>
        <taxon>Vibrio</taxon>
    </lineage>
</organism>
<dbReference type="InterPro" id="IPR036388">
    <property type="entry name" value="WH-like_DNA-bd_sf"/>
</dbReference>
<evidence type="ECO:0000313" key="6">
    <source>
        <dbReference type="EMBL" id="GEA59030.1"/>
    </source>
</evidence>
<dbReference type="Gene3D" id="1.10.10.10">
    <property type="entry name" value="Winged helix-like DNA-binding domain superfamily/Winged helix DNA-binding domain"/>
    <property type="match status" value="1"/>
</dbReference>
<dbReference type="RefSeq" id="WP_141268511.1">
    <property type="nucleotide sequence ID" value="NZ_BJLH01000001.1"/>
</dbReference>
<dbReference type="Proteomes" id="UP000318242">
    <property type="component" value="Unassembled WGS sequence"/>
</dbReference>
<evidence type="ECO:0000256" key="2">
    <source>
        <dbReference type="ARBA" id="ARBA00023015"/>
    </source>
</evidence>
<dbReference type="EMBL" id="BJLH01000001">
    <property type="protein sequence ID" value="GEA59030.1"/>
    <property type="molecule type" value="Genomic_DNA"/>
</dbReference>
<dbReference type="GO" id="GO:0003677">
    <property type="term" value="F:DNA binding"/>
    <property type="evidence" value="ECO:0007669"/>
    <property type="project" value="UniProtKB-KW"/>
</dbReference>
<dbReference type="InterPro" id="IPR036390">
    <property type="entry name" value="WH_DNA-bd_sf"/>
</dbReference>
<reference evidence="6 7" key="1">
    <citation type="submission" date="2019-06" db="EMBL/GenBank/DDBJ databases">
        <title>Whole genome shotgun sequence of Vibrio comitans NBRC 102076.</title>
        <authorList>
            <person name="Hosoyama A."/>
            <person name="Uohara A."/>
            <person name="Ohji S."/>
            <person name="Ichikawa N."/>
        </authorList>
    </citation>
    <scope>NUCLEOTIDE SEQUENCE [LARGE SCALE GENOMIC DNA]</scope>
    <source>
        <strain evidence="6 7">NBRC 102076</strain>
    </source>
</reference>
<keyword evidence="7" id="KW-1185">Reference proteome</keyword>
<sequence>MHLLNSGHLDLNLLIVLKQLLEEKHVSNTALTLGLSQPAVSRALQKLRVVFNDELLIRSGEGYQITERGKVLQSELDQVLQGLEALMQGDSFDPASSTKTIKLFALVPQATALIPKLFSELRERAPNMHMAVDTVPQHHFSCLESGDVHFVMSTAQPDYRQQNLYRLPLQKRDFRLLMSHSHPLAKKKKIQVEDLLTAQLGRISLYGDKRFNLQNRLREKGYLGKDEQLNVPVSLTNFNLASSIAECSDVIFHLPTPYAKEVAKTGKLVLKEVPEEIRSDKEQVYLYWHKRFQNDGMCTWFRELIKEIYSVS</sequence>
<dbReference type="Pfam" id="PF03466">
    <property type="entry name" value="LysR_substrate"/>
    <property type="match status" value="1"/>
</dbReference>
<dbReference type="AlphaFoldDB" id="A0A4Y3IJV5"/>
<keyword evidence="3" id="KW-0238">DNA-binding</keyword>
<protein>
    <submittedName>
        <fullName evidence="6">LysR family transcriptional regulator</fullName>
    </submittedName>
</protein>
<accession>A0A4Y3IJV5</accession>
<feature type="domain" description="HTH lysR-type" evidence="5">
    <location>
        <begin position="9"/>
        <end position="66"/>
    </location>
</feature>
<dbReference type="GO" id="GO:0003700">
    <property type="term" value="F:DNA-binding transcription factor activity"/>
    <property type="evidence" value="ECO:0007669"/>
    <property type="project" value="InterPro"/>
</dbReference>
<dbReference type="InterPro" id="IPR037402">
    <property type="entry name" value="YidZ_PBP2"/>
</dbReference>
<dbReference type="OrthoDB" id="6621790at2"/>
<dbReference type="PANTHER" id="PTHR30118">
    <property type="entry name" value="HTH-TYPE TRANSCRIPTIONAL REGULATOR LEUO-RELATED"/>
    <property type="match status" value="1"/>
</dbReference>
<dbReference type="InterPro" id="IPR005119">
    <property type="entry name" value="LysR_subst-bd"/>
</dbReference>
<keyword evidence="2" id="KW-0805">Transcription regulation</keyword>
<dbReference type="SUPFAM" id="SSF53850">
    <property type="entry name" value="Periplasmic binding protein-like II"/>
    <property type="match status" value="1"/>
</dbReference>